<keyword evidence="2" id="KW-0472">Membrane</keyword>
<accession>A0A915DSV6</accession>
<organism evidence="3 4">
    <name type="scientific">Ditylenchus dipsaci</name>
    <dbReference type="NCBI Taxonomy" id="166011"/>
    <lineage>
        <taxon>Eukaryota</taxon>
        <taxon>Metazoa</taxon>
        <taxon>Ecdysozoa</taxon>
        <taxon>Nematoda</taxon>
        <taxon>Chromadorea</taxon>
        <taxon>Rhabditida</taxon>
        <taxon>Tylenchina</taxon>
        <taxon>Tylenchomorpha</taxon>
        <taxon>Sphaerularioidea</taxon>
        <taxon>Anguinidae</taxon>
        <taxon>Anguininae</taxon>
        <taxon>Ditylenchus</taxon>
    </lineage>
</organism>
<reference evidence="4" key="1">
    <citation type="submission" date="2022-11" db="UniProtKB">
        <authorList>
            <consortium name="WormBaseParasite"/>
        </authorList>
    </citation>
    <scope>IDENTIFICATION</scope>
</reference>
<feature type="region of interest" description="Disordered" evidence="1">
    <location>
        <begin position="1"/>
        <end position="28"/>
    </location>
</feature>
<dbReference type="WBParaSite" id="jg22508">
    <property type="protein sequence ID" value="jg22508"/>
    <property type="gene ID" value="jg22508"/>
</dbReference>
<feature type="transmembrane region" description="Helical" evidence="2">
    <location>
        <begin position="41"/>
        <end position="61"/>
    </location>
</feature>
<dbReference type="Proteomes" id="UP000887574">
    <property type="component" value="Unplaced"/>
</dbReference>
<protein>
    <submittedName>
        <fullName evidence="4">Uncharacterized protein</fullName>
    </submittedName>
</protein>
<evidence type="ECO:0000256" key="2">
    <source>
        <dbReference type="SAM" id="Phobius"/>
    </source>
</evidence>
<keyword evidence="2" id="KW-0812">Transmembrane</keyword>
<evidence type="ECO:0000313" key="3">
    <source>
        <dbReference type="Proteomes" id="UP000887574"/>
    </source>
</evidence>
<keyword evidence="3" id="KW-1185">Reference proteome</keyword>
<sequence length="115" mass="12598">MQARSFVDGVGKVDRSTGASTEKRKKKEGVTCSSENLKLNAIVVVMFLLSVAGLASSGLVLNRNWLWNFMNEHVEHADQGIISVPSQTIITIANSENYSGTAPAITWFDAWLELE</sequence>
<evidence type="ECO:0000256" key="1">
    <source>
        <dbReference type="SAM" id="MobiDB-lite"/>
    </source>
</evidence>
<name>A0A915DSV6_9BILA</name>
<proteinExistence type="predicted"/>
<evidence type="ECO:0000313" key="4">
    <source>
        <dbReference type="WBParaSite" id="jg22508"/>
    </source>
</evidence>
<dbReference type="AlphaFoldDB" id="A0A915DSV6"/>
<keyword evidence="2" id="KW-1133">Transmembrane helix</keyword>